<comment type="similarity">
    <text evidence="2">Belongs to the HPPK family.</text>
</comment>
<dbReference type="GO" id="GO:0003848">
    <property type="term" value="F:2-amino-4-hydroxy-6-hydroxymethyldihydropteridine diphosphokinase activity"/>
    <property type="evidence" value="ECO:0007669"/>
    <property type="project" value="UniProtKB-EC"/>
</dbReference>
<evidence type="ECO:0000256" key="5">
    <source>
        <dbReference type="ARBA" id="ARBA00022679"/>
    </source>
</evidence>
<comment type="pathway">
    <text evidence="1">Cofactor biosynthesis; tetrahydrofolate biosynthesis; 2-amino-4-hydroxy-6-hydroxymethyl-7,8-dihydropteridine diphosphate from 7,8-dihydroneopterin triphosphate: step 4/4.</text>
</comment>
<dbReference type="PANTHER" id="PTHR43071">
    <property type="entry name" value="2-AMINO-4-HYDROXY-6-HYDROXYMETHYLDIHYDROPTERIDINE PYROPHOSPHOKINASE"/>
    <property type="match status" value="1"/>
</dbReference>
<evidence type="ECO:0000256" key="9">
    <source>
        <dbReference type="ARBA" id="ARBA00022909"/>
    </source>
</evidence>
<dbReference type="PANTHER" id="PTHR43071:SF1">
    <property type="entry name" value="2-AMINO-4-HYDROXY-6-HYDROXYMETHYLDIHYDROPTERIDINE PYROPHOSPHOKINASE"/>
    <property type="match status" value="1"/>
</dbReference>
<evidence type="ECO:0000259" key="13">
    <source>
        <dbReference type="Pfam" id="PF01288"/>
    </source>
</evidence>
<dbReference type="EMBL" id="JAEANY010000001">
    <property type="protein sequence ID" value="MBH5321703.1"/>
    <property type="molecule type" value="Genomic_DNA"/>
</dbReference>
<evidence type="ECO:0000256" key="8">
    <source>
        <dbReference type="ARBA" id="ARBA00022840"/>
    </source>
</evidence>
<feature type="domain" description="7,8-dihydro-6-hydroxymethylpterin-pyrophosphokinase" evidence="13">
    <location>
        <begin position="20"/>
        <end position="151"/>
    </location>
</feature>
<evidence type="ECO:0000256" key="12">
    <source>
        <dbReference type="ARBA" id="ARBA00033413"/>
    </source>
</evidence>
<keyword evidence="9" id="KW-0289">Folate biosynthesis</keyword>
<evidence type="ECO:0000256" key="10">
    <source>
        <dbReference type="ARBA" id="ARBA00029409"/>
    </source>
</evidence>
<comment type="caution">
    <text evidence="14">The sequence shown here is derived from an EMBL/GenBank/DDBJ whole genome shotgun (WGS) entry which is preliminary data.</text>
</comment>
<gene>
    <name evidence="14" type="primary">folK</name>
    <name evidence="14" type="ORF">I5L03_03770</name>
</gene>
<evidence type="ECO:0000256" key="6">
    <source>
        <dbReference type="ARBA" id="ARBA00022741"/>
    </source>
</evidence>
<evidence type="ECO:0000313" key="15">
    <source>
        <dbReference type="Proteomes" id="UP000602442"/>
    </source>
</evidence>
<keyword evidence="7" id="KW-0418">Kinase</keyword>
<dbReference type="InterPro" id="IPR000550">
    <property type="entry name" value="Hppk"/>
</dbReference>
<evidence type="ECO:0000256" key="7">
    <source>
        <dbReference type="ARBA" id="ARBA00022777"/>
    </source>
</evidence>
<keyword evidence="5 14" id="KW-0808">Transferase</keyword>
<accession>A0ABS0N161</accession>
<evidence type="ECO:0000256" key="1">
    <source>
        <dbReference type="ARBA" id="ARBA00005051"/>
    </source>
</evidence>
<keyword evidence="8" id="KW-0067">ATP-binding</keyword>
<dbReference type="SUPFAM" id="SSF55083">
    <property type="entry name" value="6-hydroxymethyl-7,8-dihydropterin pyrophosphokinase, HPPK"/>
    <property type="match status" value="1"/>
</dbReference>
<reference evidence="14 15" key="1">
    <citation type="submission" date="2020-11" db="EMBL/GenBank/DDBJ databases">
        <title>Erythrobacter sediminis sp. nov., a marine bacterium from a tidal flat of Garorim Bay.</title>
        <authorList>
            <person name="Kim D."/>
            <person name="Yoo Y."/>
            <person name="Kim J.-J."/>
        </authorList>
    </citation>
    <scope>NUCLEOTIDE SEQUENCE [LARGE SCALE GENOMIC DNA]</scope>
    <source>
        <strain evidence="14 15">JGD-13</strain>
    </source>
</reference>
<evidence type="ECO:0000256" key="11">
    <source>
        <dbReference type="ARBA" id="ARBA00029766"/>
    </source>
</evidence>
<protein>
    <recommendedName>
        <fullName evidence="4">2-amino-4-hydroxy-6-hydroxymethyldihydropteridine pyrophosphokinase</fullName>
        <ecNumber evidence="3">2.7.6.3</ecNumber>
    </recommendedName>
    <alternativeName>
        <fullName evidence="11">6-hydroxymethyl-7,8-dihydropterin pyrophosphokinase</fullName>
    </alternativeName>
    <alternativeName>
        <fullName evidence="12">7,8-dihydro-6-hydroxymethylpterin-pyrophosphokinase</fullName>
    </alternativeName>
</protein>
<dbReference type="InterPro" id="IPR035907">
    <property type="entry name" value="Hppk_sf"/>
</dbReference>
<dbReference type="Gene3D" id="3.30.70.560">
    <property type="entry name" value="7,8-Dihydro-6-hydroxymethylpterin-pyrophosphokinase HPPK"/>
    <property type="match status" value="1"/>
</dbReference>
<evidence type="ECO:0000256" key="2">
    <source>
        <dbReference type="ARBA" id="ARBA00005810"/>
    </source>
</evidence>
<organism evidence="14 15">
    <name type="scientific">Aurantiacibacter sediminis</name>
    <dbReference type="NCBI Taxonomy" id="2793064"/>
    <lineage>
        <taxon>Bacteria</taxon>
        <taxon>Pseudomonadati</taxon>
        <taxon>Pseudomonadota</taxon>
        <taxon>Alphaproteobacteria</taxon>
        <taxon>Sphingomonadales</taxon>
        <taxon>Erythrobacteraceae</taxon>
        <taxon>Aurantiacibacter</taxon>
    </lineage>
</organism>
<evidence type="ECO:0000256" key="4">
    <source>
        <dbReference type="ARBA" id="ARBA00016218"/>
    </source>
</evidence>
<name>A0ABS0N161_9SPHN</name>
<dbReference type="Proteomes" id="UP000602442">
    <property type="component" value="Unassembled WGS sequence"/>
</dbReference>
<dbReference type="EC" id="2.7.6.3" evidence="3"/>
<evidence type="ECO:0000313" key="14">
    <source>
        <dbReference type="EMBL" id="MBH5321703.1"/>
    </source>
</evidence>
<keyword evidence="6" id="KW-0547">Nucleotide-binding</keyword>
<dbReference type="CDD" id="cd00483">
    <property type="entry name" value="HPPK"/>
    <property type="match status" value="1"/>
</dbReference>
<dbReference type="NCBIfam" id="TIGR01498">
    <property type="entry name" value="folK"/>
    <property type="match status" value="1"/>
</dbReference>
<proteinExistence type="inferred from homology"/>
<sequence length="171" mass="19081">MRRLRDDLVGVAKTDHTYLIAVGSNQRHQLFGRPREIVAMAMELLEGTAGTVTARSRIVDSDPVGPSQRRFANAALLLDTRLDPLSLLAVLHEAEAALGRQRRGQRWQARVLDLDIVLWSGGIVGTPDLIIPHPLFRERDFVLGPAAEIAPDWRDPLSGFTLRQLSARHRK</sequence>
<comment type="function">
    <text evidence="10">Catalyzes the transfer of pyrophosphate from adenosine triphosphate (ATP) to 6-hydroxymethyl-7,8-dihydropterin, an enzymatic step in folate biosynthesis pathway.</text>
</comment>
<dbReference type="Pfam" id="PF01288">
    <property type="entry name" value="HPPK"/>
    <property type="match status" value="1"/>
</dbReference>
<keyword evidence="15" id="KW-1185">Reference proteome</keyword>
<dbReference type="RefSeq" id="WP_197920340.1">
    <property type="nucleotide sequence ID" value="NZ_CAWPTA010000006.1"/>
</dbReference>
<evidence type="ECO:0000256" key="3">
    <source>
        <dbReference type="ARBA" id="ARBA00013253"/>
    </source>
</evidence>